<reference evidence="2" key="1">
    <citation type="submission" date="2023-02" db="EMBL/GenBank/DDBJ databases">
        <title>Genome of toxic invasive species Heracleum sosnowskyi carries increased number of genes despite the absence of recent whole-genome duplications.</title>
        <authorList>
            <person name="Schelkunov M."/>
            <person name="Shtratnikova V."/>
            <person name="Makarenko M."/>
            <person name="Klepikova A."/>
            <person name="Omelchenko D."/>
            <person name="Novikova G."/>
            <person name="Obukhova E."/>
            <person name="Bogdanov V."/>
            <person name="Penin A."/>
            <person name="Logacheva M."/>
        </authorList>
    </citation>
    <scope>NUCLEOTIDE SEQUENCE</scope>
    <source>
        <strain evidence="2">Hsosn_3</strain>
        <tissue evidence="2">Leaf</tissue>
    </source>
</reference>
<keyword evidence="1" id="KW-0472">Membrane</keyword>
<keyword evidence="1" id="KW-0812">Transmembrane</keyword>
<accession>A0AAD8HKA9</accession>
<comment type="caution">
    <text evidence="2">The sequence shown here is derived from an EMBL/GenBank/DDBJ whole genome shotgun (WGS) entry which is preliminary data.</text>
</comment>
<reference evidence="2" key="2">
    <citation type="submission" date="2023-05" db="EMBL/GenBank/DDBJ databases">
        <authorList>
            <person name="Schelkunov M.I."/>
        </authorList>
    </citation>
    <scope>NUCLEOTIDE SEQUENCE</scope>
    <source>
        <strain evidence="2">Hsosn_3</strain>
        <tissue evidence="2">Leaf</tissue>
    </source>
</reference>
<gene>
    <name evidence="2" type="ORF">POM88_034278</name>
</gene>
<feature type="transmembrane region" description="Helical" evidence="1">
    <location>
        <begin position="12"/>
        <end position="33"/>
    </location>
</feature>
<evidence type="ECO:0000313" key="3">
    <source>
        <dbReference type="Proteomes" id="UP001237642"/>
    </source>
</evidence>
<keyword evidence="1" id="KW-1133">Transmembrane helix</keyword>
<dbReference type="AlphaFoldDB" id="A0AAD8HKA9"/>
<dbReference type="InterPro" id="IPR036412">
    <property type="entry name" value="HAD-like_sf"/>
</dbReference>
<organism evidence="2 3">
    <name type="scientific">Heracleum sosnowskyi</name>
    <dbReference type="NCBI Taxonomy" id="360622"/>
    <lineage>
        <taxon>Eukaryota</taxon>
        <taxon>Viridiplantae</taxon>
        <taxon>Streptophyta</taxon>
        <taxon>Embryophyta</taxon>
        <taxon>Tracheophyta</taxon>
        <taxon>Spermatophyta</taxon>
        <taxon>Magnoliopsida</taxon>
        <taxon>eudicotyledons</taxon>
        <taxon>Gunneridae</taxon>
        <taxon>Pentapetalae</taxon>
        <taxon>asterids</taxon>
        <taxon>campanulids</taxon>
        <taxon>Apiales</taxon>
        <taxon>Apiaceae</taxon>
        <taxon>Apioideae</taxon>
        <taxon>apioid superclade</taxon>
        <taxon>Tordylieae</taxon>
        <taxon>Tordyliinae</taxon>
        <taxon>Heracleum</taxon>
    </lineage>
</organism>
<protein>
    <submittedName>
        <fullName evidence="2">Uncharacterized protein</fullName>
    </submittedName>
</protein>
<proteinExistence type="predicted"/>
<dbReference type="EMBL" id="JAUIZM010000008">
    <property type="protein sequence ID" value="KAK1368186.1"/>
    <property type="molecule type" value="Genomic_DNA"/>
</dbReference>
<dbReference type="Gene3D" id="3.40.50.1000">
    <property type="entry name" value="HAD superfamily/HAD-like"/>
    <property type="match status" value="1"/>
</dbReference>
<dbReference type="SUPFAM" id="SSF56784">
    <property type="entry name" value="HAD-like"/>
    <property type="match status" value="1"/>
</dbReference>
<keyword evidence="3" id="KW-1185">Reference proteome</keyword>
<sequence length="113" mass="12400">MRSLWNFPITFFIQLVCDGNLISNIVAYLSLFFRIRVRASQSLPLSQGLSIPGEANPSLQIVPSLHLLQVFGSINLSEIHTGMERSSPNDKLLLVQALRKNGHVVAVTGDGTN</sequence>
<evidence type="ECO:0000313" key="2">
    <source>
        <dbReference type="EMBL" id="KAK1368186.1"/>
    </source>
</evidence>
<evidence type="ECO:0000256" key="1">
    <source>
        <dbReference type="SAM" id="Phobius"/>
    </source>
</evidence>
<dbReference type="Proteomes" id="UP001237642">
    <property type="component" value="Unassembled WGS sequence"/>
</dbReference>
<name>A0AAD8HKA9_9APIA</name>
<dbReference type="InterPro" id="IPR023214">
    <property type="entry name" value="HAD_sf"/>
</dbReference>